<dbReference type="Proteomes" id="UP000256321">
    <property type="component" value="Unassembled WGS sequence"/>
</dbReference>
<dbReference type="EMBL" id="QREV01000039">
    <property type="protein sequence ID" value="RDU48418.1"/>
    <property type="molecule type" value="Genomic_DNA"/>
</dbReference>
<gene>
    <name evidence="3" type="ORF">DWU89_14580</name>
    <name evidence="2" type="ORF">H8784_14215</name>
</gene>
<feature type="signal peptide" evidence="1">
    <location>
        <begin position="1"/>
        <end position="22"/>
    </location>
</feature>
<dbReference type="Gene3D" id="3.20.20.80">
    <property type="entry name" value="Glycosidases"/>
    <property type="match status" value="1"/>
</dbReference>
<name>A0A3D8HBY0_9BACT</name>
<keyword evidence="5" id="KW-1185">Reference proteome</keyword>
<evidence type="ECO:0000313" key="5">
    <source>
        <dbReference type="Proteomes" id="UP000629596"/>
    </source>
</evidence>
<evidence type="ECO:0000313" key="4">
    <source>
        <dbReference type="Proteomes" id="UP000256321"/>
    </source>
</evidence>
<dbReference type="PROSITE" id="PS51257">
    <property type="entry name" value="PROKAR_LIPOPROTEIN"/>
    <property type="match status" value="1"/>
</dbReference>
<protein>
    <recommendedName>
        <fullName evidence="6">Glycosyl hydrolase-like 10 domain-containing protein</fullName>
    </recommendedName>
</protein>
<proteinExistence type="predicted"/>
<reference evidence="2 5" key="2">
    <citation type="submission" date="2020-08" db="EMBL/GenBank/DDBJ databases">
        <title>Genome public.</title>
        <authorList>
            <person name="Liu C."/>
            <person name="Sun Q."/>
        </authorList>
    </citation>
    <scope>NUCLEOTIDE SEQUENCE [LARGE SCALE GENOMIC DNA]</scope>
    <source>
        <strain evidence="2 5">426_9</strain>
    </source>
</reference>
<evidence type="ECO:0000313" key="2">
    <source>
        <dbReference type="EMBL" id="MBC8602870.1"/>
    </source>
</evidence>
<evidence type="ECO:0000313" key="3">
    <source>
        <dbReference type="EMBL" id="RDU48418.1"/>
    </source>
</evidence>
<evidence type="ECO:0008006" key="6">
    <source>
        <dbReference type="Google" id="ProtNLM"/>
    </source>
</evidence>
<evidence type="ECO:0000256" key="1">
    <source>
        <dbReference type="SAM" id="SignalP"/>
    </source>
</evidence>
<dbReference type="Proteomes" id="UP000629596">
    <property type="component" value="Unassembled WGS sequence"/>
</dbReference>
<accession>A0A3D8HBY0</accession>
<dbReference type="AlphaFoldDB" id="A0A3D8HBY0"/>
<reference evidence="3 4" key="1">
    <citation type="submission" date="2018-07" db="EMBL/GenBank/DDBJ databases">
        <title>Parabacteroides acidifaciens nov. sp., isolated from human feces.</title>
        <authorList>
            <person name="Wang Y.J."/>
        </authorList>
    </citation>
    <scope>NUCLEOTIDE SEQUENCE [LARGE SCALE GENOMIC DNA]</scope>
    <source>
        <strain evidence="3 4">426-9</strain>
    </source>
</reference>
<dbReference type="EMBL" id="JACRTI010000039">
    <property type="protein sequence ID" value="MBC8602870.1"/>
    <property type="molecule type" value="Genomic_DNA"/>
</dbReference>
<sequence>MRSLIINYLSILLCAQAFFACAPNVQKTSERTFRIIHNNDGSDLLGNRWFKQRPLTLADLDSCVDMVANSQVTTYMMCSGSDFFYVRSKYGHVMGDDLNGTLDCGCDTAQYNSFRKYYRNHLNLEKEGTDLVAHTLTRAKEKGMEAFITYRMNDLHFNDTTTHCPIWYTDFWIEHPEYWLNDTTQGYNSGGALDFAIKEVRDRKLAIITEQLERYDMIDGYDLDFMRFIVYFKSGTGPQNAPLMTQLVKDIRKKVDEVSAKRGKKILLSARVAPTVEQNMMKGLDIREWLRLGLLDFISTGVHWRGDPAMPVAKFREELGDDLNIPFYSSIDDGGYRPREFWSHGMHRGMCSHILSQGADGIYLFNYYFGEYYSDYDGKLHLEDGGQVCRVRIPELLQELGSLETLKGRNKVYALSDGVVQYNIKPDSPLPLKINKEERKEVNIYIGDAVEEGYPEEAILFIRTSRPATCRLTINGQTIEKEMPSYTHLYDKERGLEGDEKEYAFILPANVLKQGYNSIGFQSEDKDAFTVKRVEVALKYGDVETHGYF</sequence>
<dbReference type="InterPro" id="IPR017853">
    <property type="entry name" value="GH"/>
</dbReference>
<comment type="caution">
    <text evidence="3">The sequence shown here is derived from an EMBL/GenBank/DDBJ whole genome shotgun (WGS) entry which is preliminary data.</text>
</comment>
<dbReference type="RefSeq" id="WP_115500363.1">
    <property type="nucleotide sequence ID" value="NZ_JACRTI010000039.1"/>
</dbReference>
<organism evidence="3 4">
    <name type="scientific">Parabacteroides acidifaciens</name>
    <dbReference type="NCBI Taxonomy" id="2290935"/>
    <lineage>
        <taxon>Bacteria</taxon>
        <taxon>Pseudomonadati</taxon>
        <taxon>Bacteroidota</taxon>
        <taxon>Bacteroidia</taxon>
        <taxon>Bacteroidales</taxon>
        <taxon>Tannerellaceae</taxon>
        <taxon>Parabacteroides</taxon>
    </lineage>
</organism>
<dbReference type="SUPFAM" id="SSF51445">
    <property type="entry name" value="(Trans)glycosidases"/>
    <property type="match status" value="1"/>
</dbReference>
<feature type="chain" id="PRO_5017727341" description="Glycosyl hydrolase-like 10 domain-containing protein" evidence="1">
    <location>
        <begin position="23"/>
        <end position="549"/>
    </location>
</feature>
<keyword evidence="1" id="KW-0732">Signal</keyword>